<evidence type="ECO:0000313" key="16">
    <source>
        <dbReference type="EMBL" id="CAL4083149.1"/>
    </source>
</evidence>
<comment type="caution">
    <text evidence="16">The sequence shown here is derived from an EMBL/GenBank/DDBJ whole genome shotgun (WGS) entry which is preliminary data.</text>
</comment>
<feature type="domain" description="Fibronectin type-II" evidence="15">
    <location>
        <begin position="17"/>
        <end position="70"/>
    </location>
</feature>
<keyword evidence="5 12" id="KW-0378">Hydrolase</keyword>
<comment type="catalytic activity">
    <reaction evidence="10">
        <text>Selective cleavage of 103-Arg-|-Ser-104 and 124-Ile-|-Ile-125 bonds in Limulus clotting factor B to form activated factor B. Cleavage of -Pro-Arg-|-Xaa- bonds in synthetic substrates.</text>
        <dbReference type="EC" id="3.4.21.84"/>
    </reaction>
</comment>
<feature type="disulfide bond" evidence="11">
    <location>
        <begin position="22"/>
        <end position="48"/>
    </location>
</feature>
<dbReference type="Gene3D" id="2.10.10.10">
    <property type="entry name" value="Fibronectin, type II, collagen-binding"/>
    <property type="match status" value="1"/>
</dbReference>
<evidence type="ECO:0000256" key="7">
    <source>
        <dbReference type="ARBA" id="ARBA00022825"/>
    </source>
</evidence>
<evidence type="ECO:0000256" key="3">
    <source>
        <dbReference type="ARBA" id="ARBA00022729"/>
    </source>
</evidence>
<dbReference type="PRINTS" id="PR00722">
    <property type="entry name" value="CHYMOTRYPSIN"/>
</dbReference>
<reference evidence="16 17" key="1">
    <citation type="submission" date="2024-05" db="EMBL/GenBank/DDBJ databases">
        <authorList>
            <person name="Wallberg A."/>
        </authorList>
    </citation>
    <scope>NUCLEOTIDE SEQUENCE [LARGE SCALE GENOMIC DNA]</scope>
</reference>
<dbReference type="InterPro" id="IPR033116">
    <property type="entry name" value="TRYPSIN_SER"/>
</dbReference>
<accession>A0AAV2QFQ5</accession>
<dbReference type="SUPFAM" id="SSF57440">
    <property type="entry name" value="Kringle-like"/>
    <property type="match status" value="1"/>
</dbReference>
<organism evidence="16 17">
    <name type="scientific">Meganyctiphanes norvegica</name>
    <name type="common">Northern krill</name>
    <name type="synonym">Thysanopoda norvegica</name>
    <dbReference type="NCBI Taxonomy" id="48144"/>
    <lineage>
        <taxon>Eukaryota</taxon>
        <taxon>Metazoa</taxon>
        <taxon>Ecdysozoa</taxon>
        <taxon>Arthropoda</taxon>
        <taxon>Crustacea</taxon>
        <taxon>Multicrustacea</taxon>
        <taxon>Malacostraca</taxon>
        <taxon>Eumalacostraca</taxon>
        <taxon>Eucarida</taxon>
        <taxon>Euphausiacea</taxon>
        <taxon>Euphausiidae</taxon>
        <taxon>Meganyctiphanes</taxon>
    </lineage>
</organism>
<evidence type="ECO:0000256" key="6">
    <source>
        <dbReference type="ARBA" id="ARBA00022820"/>
    </source>
</evidence>
<evidence type="ECO:0000259" key="15">
    <source>
        <dbReference type="PROSITE" id="PS51092"/>
    </source>
</evidence>
<keyword evidence="17" id="KW-1185">Reference proteome</keyword>
<gene>
    <name evidence="16" type="ORF">MNOR_LOCUS12092</name>
</gene>
<dbReference type="GO" id="GO:0005576">
    <property type="term" value="C:extracellular region"/>
    <property type="evidence" value="ECO:0007669"/>
    <property type="project" value="UniProtKB-SubCell"/>
</dbReference>
<evidence type="ECO:0000256" key="4">
    <source>
        <dbReference type="ARBA" id="ARBA00022737"/>
    </source>
</evidence>
<dbReference type="InterPro" id="IPR043504">
    <property type="entry name" value="Peptidase_S1_PA_chymotrypsin"/>
</dbReference>
<dbReference type="SMART" id="SM00680">
    <property type="entry name" value="CLIP"/>
    <property type="match status" value="1"/>
</dbReference>
<keyword evidence="1" id="KW-0768">Sushi</keyword>
<sequence>MKILVILGALVAVASAQSSLPCQFPFIHSGVTYTACTTVDDPEGKLWCSTRTDIQDNHVTGGGHYKHCTDADVPQTGSATSGNDIEHVFLNSVSTDDLLSNNRNFRPTPQGGQCSTPERIPGTCGSLIQCGAYRSQARDLRRNLSFFKARLCRLEPGRAFVCCPQPGAQAPSQPFPVQPSLPSQPSISSSGRNSLFIKDCGISTADRVVGGTEISVGAYPWLVGIGVNGFSGYQLVCGGSLVTARHVVTAAHCWDGVNPDLVRVGEHDLKNDNDGAQTLRIVRKSIHPSYNKDKSENDVAVATLERNVNFDRNILPICLPFRGDLKNYNFENRHLDVVGWGKLNERATGTTNIPQEAKVKVGSLRSCIHAYRNVGNINLSNKQLCAAENGKDSCQGDSGGPLNYLDNGDGKYYLAGVVSTGRGCARADFPGVYVRVGAYLDWIVSKIQ</sequence>
<evidence type="ECO:0000256" key="12">
    <source>
        <dbReference type="RuleBase" id="RU363034"/>
    </source>
</evidence>
<dbReference type="GO" id="GO:0004252">
    <property type="term" value="F:serine-type endopeptidase activity"/>
    <property type="evidence" value="ECO:0007669"/>
    <property type="project" value="UniProtKB-UniRule"/>
</dbReference>
<dbReference type="InterPro" id="IPR001254">
    <property type="entry name" value="Trypsin_dom"/>
</dbReference>
<protein>
    <recommendedName>
        <fullName evidence="13">CLIP domain-containing serine protease</fullName>
        <ecNumber evidence="12">3.4.21.-</ecNumber>
    </recommendedName>
</protein>
<dbReference type="PANTHER" id="PTHR24252">
    <property type="entry name" value="ACROSIN-RELATED"/>
    <property type="match status" value="1"/>
</dbReference>
<comment type="domain">
    <text evidence="13">The clip domain consists of 35-55 residues which are 'knitted' together usually by 3 conserved disulfide bonds forming a clip-like compact structure.</text>
</comment>
<dbReference type="Proteomes" id="UP001497623">
    <property type="component" value="Unassembled WGS sequence"/>
</dbReference>
<dbReference type="Pfam" id="PF00040">
    <property type="entry name" value="fn2"/>
    <property type="match status" value="1"/>
</dbReference>
<evidence type="ECO:0000256" key="11">
    <source>
        <dbReference type="PROSITE-ProRule" id="PRU00479"/>
    </source>
</evidence>
<dbReference type="InterPro" id="IPR013806">
    <property type="entry name" value="Kringle-like"/>
</dbReference>
<dbReference type="EC" id="3.4.21.-" evidence="12"/>
<dbReference type="AlphaFoldDB" id="A0AAV2QFQ5"/>
<keyword evidence="7 12" id="KW-0720">Serine protease</keyword>
<evidence type="ECO:0000256" key="13">
    <source>
        <dbReference type="RuleBase" id="RU366078"/>
    </source>
</evidence>
<dbReference type="InterPro" id="IPR022700">
    <property type="entry name" value="CLIP"/>
</dbReference>
<dbReference type="Pfam" id="PF12032">
    <property type="entry name" value="CLIP"/>
    <property type="match status" value="1"/>
</dbReference>
<comment type="subcellular location">
    <subcellularLocation>
        <location evidence="13">Secreted</location>
    </subcellularLocation>
</comment>
<dbReference type="CDD" id="cd00190">
    <property type="entry name" value="Tryp_SPc"/>
    <property type="match status" value="1"/>
</dbReference>
<evidence type="ECO:0000256" key="10">
    <source>
        <dbReference type="ARBA" id="ARBA00052079"/>
    </source>
</evidence>
<dbReference type="EMBL" id="CAXKWB010006522">
    <property type="protein sequence ID" value="CAL4083149.1"/>
    <property type="molecule type" value="Genomic_DNA"/>
</dbReference>
<dbReference type="Gene3D" id="3.30.1640.30">
    <property type="match status" value="1"/>
</dbReference>
<dbReference type="InterPro" id="IPR018114">
    <property type="entry name" value="TRYPSIN_HIS"/>
</dbReference>
<dbReference type="SMART" id="SM00020">
    <property type="entry name" value="Tryp_SPc"/>
    <property type="match status" value="1"/>
</dbReference>
<dbReference type="InterPro" id="IPR038565">
    <property type="entry name" value="CLIP_sf"/>
</dbReference>
<evidence type="ECO:0000256" key="2">
    <source>
        <dbReference type="ARBA" id="ARBA00022670"/>
    </source>
</evidence>
<dbReference type="GO" id="GO:0006508">
    <property type="term" value="P:proteolysis"/>
    <property type="evidence" value="ECO:0007669"/>
    <property type="project" value="UniProtKB-KW"/>
</dbReference>
<dbReference type="FunFam" id="2.40.10.10:FF:000120">
    <property type="entry name" value="Putative serine protease"/>
    <property type="match status" value="1"/>
</dbReference>
<keyword evidence="2 12" id="KW-0645">Protease</keyword>
<evidence type="ECO:0000256" key="9">
    <source>
        <dbReference type="ARBA" id="ARBA00024195"/>
    </source>
</evidence>
<dbReference type="Gene3D" id="2.40.10.10">
    <property type="entry name" value="Trypsin-like serine proteases"/>
    <property type="match status" value="1"/>
</dbReference>
<comment type="caution">
    <text evidence="11">Lacks conserved residue(s) required for the propagation of feature annotation.</text>
</comment>
<feature type="domain" description="Peptidase S1" evidence="14">
    <location>
        <begin position="208"/>
        <end position="448"/>
    </location>
</feature>
<proteinExistence type="inferred from homology"/>
<dbReference type="InterPro" id="IPR036943">
    <property type="entry name" value="FN_type2_sf"/>
</dbReference>
<dbReference type="PANTHER" id="PTHR24252:SF7">
    <property type="entry name" value="HYALIN"/>
    <property type="match status" value="1"/>
</dbReference>
<name>A0AAV2QFQ5_MEGNR</name>
<evidence type="ECO:0000256" key="8">
    <source>
        <dbReference type="ARBA" id="ARBA00023157"/>
    </source>
</evidence>
<dbReference type="Pfam" id="PF00089">
    <property type="entry name" value="Trypsin"/>
    <property type="match status" value="1"/>
</dbReference>
<dbReference type="SUPFAM" id="SSF50494">
    <property type="entry name" value="Trypsin-like serine proteases"/>
    <property type="match status" value="1"/>
</dbReference>
<dbReference type="InterPro" id="IPR009003">
    <property type="entry name" value="Peptidase_S1_PA"/>
</dbReference>
<keyword evidence="3 13" id="KW-0732">Signal</keyword>
<keyword evidence="4" id="KW-0677">Repeat</keyword>
<keyword evidence="13" id="KW-0964">Secreted</keyword>
<comment type="similarity">
    <text evidence="9 13">Belongs to the peptidase S1 family. CLIP subfamily.</text>
</comment>
<keyword evidence="6" id="KW-0353">Hemolymph clotting</keyword>
<evidence type="ECO:0000256" key="5">
    <source>
        <dbReference type="ARBA" id="ARBA00022801"/>
    </source>
</evidence>
<dbReference type="PROSITE" id="PS00135">
    <property type="entry name" value="TRYPSIN_SER"/>
    <property type="match status" value="1"/>
</dbReference>
<dbReference type="InterPro" id="IPR000562">
    <property type="entry name" value="FN_type2_dom"/>
</dbReference>
<dbReference type="GO" id="GO:0042381">
    <property type="term" value="P:hemolymph coagulation"/>
    <property type="evidence" value="ECO:0007669"/>
    <property type="project" value="UniProtKB-KW"/>
</dbReference>
<evidence type="ECO:0000313" key="17">
    <source>
        <dbReference type="Proteomes" id="UP001497623"/>
    </source>
</evidence>
<dbReference type="InterPro" id="IPR001314">
    <property type="entry name" value="Peptidase_S1A"/>
</dbReference>
<dbReference type="PROSITE" id="PS51092">
    <property type="entry name" value="FN2_2"/>
    <property type="match status" value="1"/>
</dbReference>
<dbReference type="PROSITE" id="PS00134">
    <property type="entry name" value="TRYPSIN_HIS"/>
    <property type="match status" value="1"/>
</dbReference>
<dbReference type="PROSITE" id="PS50240">
    <property type="entry name" value="TRYPSIN_DOM"/>
    <property type="match status" value="1"/>
</dbReference>
<keyword evidence="8 11" id="KW-1015">Disulfide bond</keyword>
<evidence type="ECO:0000259" key="14">
    <source>
        <dbReference type="PROSITE" id="PS50240"/>
    </source>
</evidence>
<dbReference type="SMART" id="SM00059">
    <property type="entry name" value="FN2"/>
    <property type="match status" value="1"/>
</dbReference>
<evidence type="ECO:0000256" key="1">
    <source>
        <dbReference type="ARBA" id="ARBA00022659"/>
    </source>
</evidence>
<feature type="chain" id="PRO_5043085228" description="CLIP domain-containing serine protease" evidence="13">
    <location>
        <begin position="17"/>
        <end position="448"/>
    </location>
</feature>
<feature type="signal peptide" evidence="13">
    <location>
        <begin position="1"/>
        <end position="16"/>
    </location>
</feature>